<dbReference type="EMBL" id="KQ417850">
    <property type="protein sequence ID" value="KOF90060.1"/>
    <property type="molecule type" value="Genomic_DNA"/>
</dbReference>
<gene>
    <name evidence="1" type="ORF">OCBIM_22011978mg</name>
</gene>
<evidence type="ECO:0000313" key="1">
    <source>
        <dbReference type="EMBL" id="KOF90060.1"/>
    </source>
</evidence>
<protein>
    <submittedName>
        <fullName evidence="1">Uncharacterized protein</fullName>
    </submittedName>
</protein>
<sequence length="93" mass="11235">MKRTKFLYVSQDGIDFHEKVVIMDISVSHKHFLSFIIHESTDISDTQIFVIVVRYFNLNKYQNHRNYILDNYYRNCLKWNGSWFLQSCHISLA</sequence>
<dbReference type="AlphaFoldDB" id="A0A0L8HMQ6"/>
<proteinExistence type="predicted"/>
<reference evidence="1" key="1">
    <citation type="submission" date="2015-07" db="EMBL/GenBank/DDBJ databases">
        <title>MeaNS - Measles Nucleotide Surveillance Program.</title>
        <authorList>
            <person name="Tran T."/>
            <person name="Druce J."/>
        </authorList>
    </citation>
    <scope>NUCLEOTIDE SEQUENCE</scope>
    <source>
        <strain evidence="1">UCB-OBI-ISO-001</strain>
        <tissue evidence="1">Gonad</tissue>
    </source>
</reference>
<organism evidence="1">
    <name type="scientific">Octopus bimaculoides</name>
    <name type="common">California two-spotted octopus</name>
    <dbReference type="NCBI Taxonomy" id="37653"/>
    <lineage>
        <taxon>Eukaryota</taxon>
        <taxon>Metazoa</taxon>
        <taxon>Spiralia</taxon>
        <taxon>Lophotrochozoa</taxon>
        <taxon>Mollusca</taxon>
        <taxon>Cephalopoda</taxon>
        <taxon>Coleoidea</taxon>
        <taxon>Octopodiformes</taxon>
        <taxon>Octopoda</taxon>
        <taxon>Incirrata</taxon>
        <taxon>Octopodidae</taxon>
        <taxon>Octopus</taxon>
    </lineage>
</organism>
<accession>A0A0L8HMQ6</accession>
<name>A0A0L8HMQ6_OCTBM</name>